<keyword evidence="2" id="KW-0496">Mitochondrion</keyword>
<dbReference type="EMBL" id="KZ613938">
    <property type="protein sequence ID" value="PMD47581.1"/>
    <property type="molecule type" value="Genomic_DNA"/>
</dbReference>
<dbReference type="OrthoDB" id="20734at2759"/>
<evidence type="ECO:0000313" key="3">
    <source>
        <dbReference type="EMBL" id="PMD47581.1"/>
    </source>
</evidence>
<keyword evidence="4" id="KW-1185">Reference proteome</keyword>
<proteinExistence type="predicted"/>
<dbReference type="Pfam" id="PF10356">
    <property type="entry name" value="RRG7"/>
    <property type="match status" value="2"/>
</dbReference>
<organism evidence="3 4">
    <name type="scientific">Hyaloscypha variabilis (strain UAMH 11265 / GT02V1 / F)</name>
    <name type="common">Meliniomyces variabilis</name>
    <dbReference type="NCBI Taxonomy" id="1149755"/>
    <lineage>
        <taxon>Eukaryota</taxon>
        <taxon>Fungi</taxon>
        <taxon>Dikarya</taxon>
        <taxon>Ascomycota</taxon>
        <taxon>Pezizomycotina</taxon>
        <taxon>Leotiomycetes</taxon>
        <taxon>Helotiales</taxon>
        <taxon>Hyaloscyphaceae</taxon>
        <taxon>Hyaloscypha</taxon>
        <taxon>Hyaloscypha variabilis</taxon>
    </lineage>
</organism>
<name>A0A2J6S9Y7_HYAVF</name>
<accession>A0A2J6S9Y7</accession>
<comment type="subcellular location">
    <subcellularLocation>
        <location evidence="1">Mitochondrion</location>
    </subcellularLocation>
</comment>
<evidence type="ECO:0008006" key="5">
    <source>
        <dbReference type="Google" id="ProtNLM"/>
    </source>
</evidence>
<dbReference type="PANTHER" id="PTHR28133:SF1">
    <property type="entry name" value="REQUIRED FOR RESPIRATORY GROWTH PROTEIN 7, MITOCHONDRIAL"/>
    <property type="match status" value="1"/>
</dbReference>
<dbReference type="AlphaFoldDB" id="A0A2J6S9Y7"/>
<gene>
    <name evidence="3" type="ORF">L207DRAFT_576356</name>
</gene>
<evidence type="ECO:0000256" key="2">
    <source>
        <dbReference type="ARBA" id="ARBA00023128"/>
    </source>
</evidence>
<dbReference type="InterPro" id="IPR018828">
    <property type="entry name" value="RRG7"/>
</dbReference>
<sequence length="229" mass="25471">MFRQPSQWRLLRRAKQSLCKYSTNAATEDLVYPESQSPNHHDLPSFLEYASRIEMDSKSTTYVGTHYEYTVENALERLGMSLKRIGGKSDYGIDLLGTWPVPSTPQPLKVLIQCKAFARKIEPSQARELEGAFVGAPTGWRGPGVLGLLVSQKSATVGVREALGRSRWPMGYVLCGADGKILQMLWNRRAEQEGLEGIDVGLKYAGGDRNEKEVVLLWKGSPFPGDPQD</sequence>
<protein>
    <recommendedName>
        <fullName evidence="5">Restriction endonuclease type IV Mrr domain-containing protein</fullName>
    </recommendedName>
</protein>
<dbReference type="GO" id="GO:0005739">
    <property type="term" value="C:mitochondrion"/>
    <property type="evidence" value="ECO:0007669"/>
    <property type="project" value="UniProtKB-SubCell"/>
</dbReference>
<evidence type="ECO:0000256" key="1">
    <source>
        <dbReference type="ARBA" id="ARBA00004173"/>
    </source>
</evidence>
<dbReference type="PANTHER" id="PTHR28133">
    <property type="entry name" value="REQUIRED FOR RESPIRATORY GROWTH PROTEIN 7, MITOCHONDRIAL"/>
    <property type="match status" value="1"/>
</dbReference>
<dbReference type="Proteomes" id="UP000235786">
    <property type="component" value="Unassembled WGS sequence"/>
</dbReference>
<evidence type="ECO:0000313" key="4">
    <source>
        <dbReference type="Proteomes" id="UP000235786"/>
    </source>
</evidence>
<reference evidence="3 4" key="1">
    <citation type="submission" date="2016-04" db="EMBL/GenBank/DDBJ databases">
        <title>A degradative enzymes factory behind the ericoid mycorrhizal symbiosis.</title>
        <authorList>
            <consortium name="DOE Joint Genome Institute"/>
            <person name="Martino E."/>
            <person name="Morin E."/>
            <person name="Grelet G."/>
            <person name="Kuo A."/>
            <person name="Kohler A."/>
            <person name="Daghino S."/>
            <person name="Barry K."/>
            <person name="Choi C."/>
            <person name="Cichocki N."/>
            <person name="Clum A."/>
            <person name="Copeland A."/>
            <person name="Hainaut M."/>
            <person name="Haridas S."/>
            <person name="Labutti K."/>
            <person name="Lindquist E."/>
            <person name="Lipzen A."/>
            <person name="Khouja H.-R."/>
            <person name="Murat C."/>
            <person name="Ohm R."/>
            <person name="Olson A."/>
            <person name="Spatafora J."/>
            <person name="Veneault-Fourrey C."/>
            <person name="Henrissat B."/>
            <person name="Grigoriev I."/>
            <person name="Martin F."/>
            <person name="Perotto S."/>
        </authorList>
    </citation>
    <scope>NUCLEOTIDE SEQUENCE [LARGE SCALE GENOMIC DNA]</scope>
    <source>
        <strain evidence="3 4">F</strain>
    </source>
</reference>